<dbReference type="EMBL" id="FOLO01000009">
    <property type="protein sequence ID" value="SFC43267.1"/>
    <property type="molecule type" value="Genomic_DNA"/>
</dbReference>
<evidence type="ECO:0000313" key="2">
    <source>
        <dbReference type="Proteomes" id="UP000198862"/>
    </source>
</evidence>
<dbReference type="Pfam" id="PF12305">
    <property type="entry name" value="DUF3630"/>
    <property type="match status" value="1"/>
</dbReference>
<dbReference type="RefSeq" id="WP_091982633.1">
    <property type="nucleotide sequence ID" value="NZ_FOLO01000009.1"/>
</dbReference>
<name>A0A1I1J3X8_9GAMM</name>
<keyword evidence="2" id="KW-1185">Reference proteome</keyword>
<dbReference type="InterPro" id="IPR022080">
    <property type="entry name" value="DUF3630"/>
</dbReference>
<evidence type="ECO:0000313" key="1">
    <source>
        <dbReference type="EMBL" id="SFC43267.1"/>
    </source>
</evidence>
<reference evidence="1 2" key="1">
    <citation type="submission" date="2016-10" db="EMBL/GenBank/DDBJ databases">
        <authorList>
            <person name="de Groot N.N."/>
        </authorList>
    </citation>
    <scope>NUCLEOTIDE SEQUENCE [LARGE SCALE GENOMIC DNA]</scope>
    <source>
        <strain evidence="1 2">DSM 6059</strain>
    </source>
</reference>
<gene>
    <name evidence="1" type="ORF">SAMN02745724_01647</name>
</gene>
<proteinExistence type="predicted"/>
<dbReference type="OrthoDB" id="6389032at2"/>
<dbReference type="Proteomes" id="UP000198862">
    <property type="component" value="Unassembled WGS sequence"/>
</dbReference>
<dbReference type="STRING" id="1123010.SAMN02745724_01647"/>
<organism evidence="1 2">
    <name type="scientific">Pseudoalteromonas denitrificans DSM 6059</name>
    <dbReference type="NCBI Taxonomy" id="1123010"/>
    <lineage>
        <taxon>Bacteria</taxon>
        <taxon>Pseudomonadati</taxon>
        <taxon>Pseudomonadota</taxon>
        <taxon>Gammaproteobacteria</taxon>
        <taxon>Alteromonadales</taxon>
        <taxon>Pseudoalteromonadaceae</taxon>
        <taxon>Pseudoalteromonas</taxon>
    </lineage>
</organism>
<evidence type="ECO:0008006" key="3">
    <source>
        <dbReference type="Google" id="ProtNLM"/>
    </source>
</evidence>
<sequence>MTKIEFDTDHQILLILSELPPLDDEFELWASIFLHHDLFSKHEFELGADRHLMRFIFKDQRFNLNFEHYSESIWVTADGIEAQALLPELYQYLQNS</sequence>
<accession>A0A1I1J3X8</accession>
<protein>
    <recommendedName>
        <fullName evidence="3">DUF3630 domain-containing protein</fullName>
    </recommendedName>
</protein>
<dbReference type="AlphaFoldDB" id="A0A1I1J3X8"/>